<dbReference type="InterPro" id="IPR006312">
    <property type="entry name" value="TatA/E"/>
</dbReference>
<sequence>MALQLMLIPTEMGILILVIVALVLFGGSRIAGVGKGAGRAIREFKEETKGLNQADKDANSGAADTADPTAGTKPTTTDTEAKSE</sequence>
<feature type="compositionally biased region" description="Low complexity" evidence="10">
    <location>
        <begin position="61"/>
        <end position="78"/>
    </location>
</feature>
<keyword evidence="8 9" id="KW-0472">Membrane</keyword>
<dbReference type="Pfam" id="PF02416">
    <property type="entry name" value="TatA_B_E"/>
    <property type="match status" value="1"/>
</dbReference>
<feature type="region of interest" description="Disordered" evidence="10">
    <location>
        <begin position="47"/>
        <end position="84"/>
    </location>
</feature>
<keyword evidence="6 9" id="KW-1133">Transmembrane helix</keyword>
<evidence type="ECO:0000256" key="5">
    <source>
        <dbReference type="ARBA" id="ARBA00022927"/>
    </source>
</evidence>
<evidence type="ECO:0000256" key="1">
    <source>
        <dbReference type="ARBA" id="ARBA00004162"/>
    </source>
</evidence>
<feature type="compositionally biased region" description="Basic and acidic residues" evidence="10">
    <location>
        <begin position="47"/>
        <end position="58"/>
    </location>
</feature>
<comment type="function">
    <text evidence="9">Part of the twin-arginine translocation (Tat) system that transports large folded proteins containing a characteristic twin-arginine motif in their signal peptide across membranes. TatA could form the protein-conducting channel of the Tat system.</text>
</comment>
<reference evidence="11 12" key="1">
    <citation type="submission" date="2018-12" db="EMBL/GenBank/DDBJ databases">
        <authorList>
            <consortium name="Pathogen Informatics"/>
        </authorList>
    </citation>
    <scope>NUCLEOTIDE SEQUENCE [LARGE SCALE GENOMIC DNA]</scope>
    <source>
        <strain evidence="11 12">NCTC13652</strain>
    </source>
</reference>
<comment type="subcellular location">
    <subcellularLocation>
        <location evidence="1 9">Cell membrane</location>
        <topology evidence="1 9">Single-pass membrane protein</topology>
    </subcellularLocation>
</comment>
<evidence type="ECO:0000256" key="9">
    <source>
        <dbReference type="HAMAP-Rule" id="MF_00236"/>
    </source>
</evidence>
<dbReference type="AlphaFoldDB" id="A0A3S4VIL8"/>
<organism evidence="11 12">
    <name type="scientific">Acidipropionibacterium jensenii</name>
    <dbReference type="NCBI Taxonomy" id="1749"/>
    <lineage>
        <taxon>Bacteria</taxon>
        <taxon>Bacillati</taxon>
        <taxon>Actinomycetota</taxon>
        <taxon>Actinomycetes</taxon>
        <taxon>Propionibacteriales</taxon>
        <taxon>Propionibacteriaceae</taxon>
        <taxon>Acidipropionibacterium</taxon>
    </lineage>
</organism>
<dbReference type="EMBL" id="LR134473">
    <property type="protein sequence ID" value="VEI02835.1"/>
    <property type="molecule type" value="Genomic_DNA"/>
</dbReference>
<gene>
    <name evidence="11" type="primary">tatAd</name>
    <name evidence="9" type="synonym">tatA</name>
    <name evidence="11" type="ORF">NCTC13652_01024</name>
</gene>
<name>A0A3S4VIL8_9ACTN</name>
<keyword evidence="4 9" id="KW-0812">Transmembrane</keyword>
<keyword evidence="5 9" id="KW-0653">Protein transport</keyword>
<evidence type="ECO:0000256" key="3">
    <source>
        <dbReference type="ARBA" id="ARBA00022475"/>
    </source>
</evidence>
<comment type="subunit">
    <text evidence="9">The Tat system comprises two distinct complexes: a TatABC complex, containing multiple copies of TatA, TatB and TatC subunits, and a separate TatA complex, containing only TatA subunits. Substrates initially bind to the TatABC complex, which probably triggers association of the separate TatA complex to form the active translocon.</text>
</comment>
<dbReference type="PANTHER" id="PTHR42982:SF1">
    <property type="entry name" value="SEC-INDEPENDENT PROTEIN TRANSLOCASE PROTEIN TATA"/>
    <property type="match status" value="1"/>
</dbReference>
<evidence type="ECO:0000256" key="7">
    <source>
        <dbReference type="ARBA" id="ARBA00023010"/>
    </source>
</evidence>
<evidence type="ECO:0000256" key="2">
    <source>
        <dbReference type="ARBA" id="ARBA00022448"/>
    </source>
</evidence>
<dbReference type="GO" id="GO:0008320">
    <property type="term" value="F:protein transmembrane transporter activity"/>
    <property type="evidence" value="ECO:0007669"/>
    <property type="project" value="UniProtKB-UniRule"/>
</dbReference>
<dbReference type="RefSeq" id="WP_028703525.1">
    <property type="nucleotide sequence ID" value="NZ_CP025570.1"/>
</dbReference>
<evidence type="ECO:0000256" key="4">
    <source>
        <dbReference type="ARBA" id="ARBA00022692"/>
    </source>
</evidence>
<dbReference type="STRING" id="1122997.GCA_000425285_02076"/>
<dbReference type="GO" id="GO:0043953">
    <property type="term" value="P:protein transport by the Tat complex"/>
    <property type="evidence" value="ECO:0007669"/>
    <property type="project" value="UniProtKB-UniRule"/>
</dbReference>
<protein>
    <recommendedName>
        <fullName evidence="9">Sec-independent protein translocase protein TatA</fullName>
    </recommendedName>
</protein>
<evidence type="ECO:0000313" key="11">
    <source>
        <dbReference type="EMBL" id="VEI02835.1"/>
    </source>
</evidence>
<evidence type="ECO:0000256" key="8">
    <source>
        <dbReference type="ARBA" id="ARBA00023136"/>
    </source>
</evidence>
<dbReference type="Proteomes" id="UP000277858">
    <property type="component" value="Chromosome"/>
</dbReference>
<dbReference type="Gene3D" id="1.20.5.3310">
    <property type="match status" value="1"/>
</dbReference>
<keyword evidence="7 9" id="KW-0811">Translocation</keyword>
<dbReference type="PANTHER" id="PTHR42982">
    <property type="entry name" value="SEC-INDEPENDENT PROTEIN TRANSLOCASE PROTEIN TATA"/>
    <property type="match status" value="1"/>
</dbReference>
<dbReference type="GO" id="GO:0033281">
    <property type="term" value="C:TAT protein transport complex"/>
    <property type="evidence" value="ECO:0007669"/>
    <property type="project" value="UniProtKB-UniRule"/>
</dbReference>
<evidence type="ECO:0000256" key="6">
    <source>
        <dbReference type="ARBA" id="ARBA00022989"/>
    </source>
</evidence>
<comment type="similarity">
    <text evidence="9">Belongs to the TatA/E family.</text>
</comment>
<keyword evidence="2 9" id="KW-0813">Transport</keyword>
<evidence type="ECO:0000256" key="10">
    <source>
        <dbReference type="SAM" id="MobiDB-lite"/>
    </source>
</evidence>
<dbReference type="InterPro" id="IPR003369">
    <property type="entry name" value="TatA/B/E"/>
</dbReference>
<proteinExistence type="inferred from homology"/>
<dbReference type="HAMAP" id="MF_00236">
    <property type="entry name" value="TatA_E"/>
    <property type="match status" value="1"/>
</dbReference>
<accession>A0A3S4VIL8</accession>
<keyword evidence="3 9" id="KW-1003">Cell membrane</keyword>
<keyword evidence="12" id="KW-1185">Reference proteome</keyword>
<feature type="transmembrane region" description="Helical" evidence="9">
    <location>
        <begin position="12"/>
        <end position="32"/>
    </location>
</feature>
<evidence type="ECO:0000313" key="12">
    <source>
        <dbReference type="Proteomes" id="UP000277858"/>
    </source>
</evidence>